<keyword evidence="1" id="KW-0732">Signal</keyword>
<evidence type="ECO:0000256" key="1">
    <source>
        <dbReference type="SAM" id="SignalP"/>
    </source>
</evidence>
<feature type="signal peptide" evidence="1">
    <location>
        <begin position="1"/>
        <end position="22"/>
    </location>
</feature>
<dbReference type="Pfam" id="PF20130">
    <property type="entry name" value="DUF6520"/>
    <property type="match status" value="1"/>
</dbReference>
<evidence type="ECO:0000313" key="3">
    <source>
        <dbReference type="Proteomes" id="UP000830583"/>
    </source>
</evidence>
<protein>
    <submittedName>
        <fullName evidence="2">DUF6520 family protein</fullName>
    </submittedName>
</protein>
<accession>A0ABY4KF20</accession>
<dbReference type="EMBL" id="CP096205">
    <property type="protein sequence ID" value="UPQ78308.1"/>
    <property type="molecule type" value="Genomic_DNA"/>
</dbReference>
<gene>
    <name evidence="2" type="ORF">M0M57_11830</name>
</gene>
<dbReference type="RefSeq" id="WP_248433235.1">
    <property type="nucleotide sequence ID" value="NZ_CP096205.1"/>
</dbReference>
<feature type="chain" id="PRO_5045661082" evidence="1">
    <location>
        <begin position="23"/>
        <end position="82"/>
    </location>
</feature>
<keyword evidence="3" id="KW-1185">Reference proteome</keyword>
<reference evidence="2" key="1">
    <citation type="submission" date="2022-04" db="EMBL/GenBank/DDBJ databases">
        <title>Consumption of N2O by Flavobacterium azooxidireducens sp. nov. isolated from Decomposing Leaf Litter of Phragmites australis (Cav.).</title>
        <authorList>
            <person name="Behrendt U."/>
            <person name="Spanner T."/>
            <person name="Augustin J."/>
            <person name="Horn M.A."/>
            <person name="Kolb S."/>
            <person name="Ulrich A."/>
        </authorList>
    </citation>
    <scope>NUCLEOTIDE SEQUENCE</scope>
    <source>
        <strain evidence="2">IGB 4-14</strain>
    </source>
</reference>
<proteinExistence type="predicted"/>
<dbReference type="Proteomes" id="UP000830583">
    <property type="component" value="Chromosome"/>
</dbReference>
<name>A0ABY4KF20_9FLAO</name>
<evidence type="ECO:0000313" key="2">
    <source>
        <dbReference type="EMBL" id="UPQ78308.1"/>
    </source>
</evidence>
<organism evidence="2 3">
    <name type="scientific">Flavobacterium azooxidireducens</name>
    <dbReference type="NCBI Taxonomy" id="1871076"/>
    <lineage>
        <taxon>Bacteria</taxon>
        <taxon>Pseudomonadati</taxon>
        <taxon>Bacteroidota</taxon>
        <taxon>Flavobacteriia</taxon>
        <taxon>Flavobacteriales</taxon>
        <taxon>Flavobacteriaceae</taxon>
        <taxon>Flavobacterium</taxon>
    </lineage>
</organism>
<dbReference type="InterPro" id="IPR045391">
    <property type="entry name" value="DUF6520"/>
</dbReference>
<sequence>MMPMFVFVLGIAGAFATMSMNAVEDPILRIGWAEDEDSVPCQISVQCQTEGNVMCRHNDTGPLAYEKTGPTSCPVQLFKVGS</sequence>